<reference evidence="2 3" key="1">
    <citation type="submission" date="2020-04" db="EMBL/GenBank/DDBJ databases">
        <title>Genome sequencing of novel species.</title>
        <authorList>
            <person name="Heo J."/>
            <person name="Kim S.-J."/>
            <person name="Kim J.-S."/>
            <person name="Hong S.-B."/>
            <person name="Kwon S.-W."/>
        </authorList>
    </citation>
    <scope>NUCLEOTIDE SEQUENCE [LARGE SCALE GENOMIC DNA]</scope>
    <source>
        <strain evidence="2 3">GN2-R2</strain>
    </source>
</reference>
<feature type="compositionally biased region" description="Basic and acidic residues" evidence="1">
    <location>
        <begin position="138"/>
        <end position="154"/>
    </location>
</feature>
<keyword evidence="3" id="KW-1185">Reference proteome</keyword>
<feature type="compositionally biased region" description="Basic and acidic residues" evidence="1">
    <location>
        <begin position="26"/>
        <end position="36"/>
    </location>
</feature>
<feature type="region of interest" description="Disordered" evidence="1">
    <location>
        <begin position="1"/>
        <end position="36"/>
    </location>
</feature>
<sequence>MNKKAMEKKFAEQASGEMDEAQALGRDGEKQGEPLARRISGNEAIQIEPLDKAGMEARKTTTRMGLIGQYQLDSAFIGVAKLAMILGRSPSAIYADMRAGRFFLPYRLFNKTPMICVDDLVAWFASGSDVVPAFGSKPEPREARSPSDAADGAKRALSLEEVNAAVEKVADDAMRAAGIDPSKRRRRRQRP</sequence>
<organism evidence="2 3">
    <name type="scientific">Massilia forsythiae</name>
    <dbReference type="NCBI Taxonomy" id="2728020"/>
    <lineage>
        <taxon>Bacteria</taxon>
        <taxon>Pseudomonadati</taxon>
        <taxon>Pseudomonadota</taxon>
        <taxon>Betaproteobacteria</taxon>
        <taxon>Burkholderiales</taxon>
        <taxon>Oxalobacteraceae</taxon>
        <taxon>Telluria group</taxon>
        <taxon>Massilia</taxon>
    </lineage>
</organism>
<dbReference type="RefSeq" id="WP_170204603.1">
    <property type="nucleotide sequence ID" value="NZ_CP051685.1"/>
</dbReference>
<evidence type="ECO:0000313" key="3">
    <source>
        <dbReference type="Proteomes" id="UP000502415"/>
    </source>
</evidence>
<dbReference type="KEGG" id="mfy:HH212_22920"/>
<feature type="compositionally biased region" description="Basic and acidic residues" evidence="1">
    <location>
        <begin position="1"/>
        <end position="11"/>
    </location>
</feature>
<gene>
    <name evidence="2" type="ORF">HH212_22920</name>
</gene>
<dbReference type="AlphaFoldDB" id="A0A7Z2W0I8"/>
<proteinExistence type="predicted"/>
<name>A0A7Z2W0I8_9BURK</name>
<evidence type="ECO:0000313" key="2">
    <source>
        <dbReference type="EMBL" id="QJE02519.1"/>
    </source>
</evidence>
<dbReference type="Proteomes" id="UP000502415">
    <property type="component" value="Chromosome"/>
</dbReference>
<accession>A0A7Z2W0I8</accession>
<evidence type="ECO:0000256" key="1">
    <source>
        <dbReference type="SAM" id="MobiDB-lite"/>
    </source>
</evidence>
<feature type="region of interest" description="Disordered" evidence="1">
    <location>
        <begin position="134"/>
        <end position="154"/>
    </location>
</feature>
<dbReference type="EMBL" id="CP051685">
    <property type="protein sequence ID" value="QJE02519.1"/>
    <property type="molecule type" value="Genomic_DNA"/>
</dbReference>
<protein>
    <submittedName>
        <fullName evidence="2">Uncharacterized protein</fullName>
    </submittedName>
</protein>